<evidence type="ECO:0000313" key="1">
    <source>
        <dbReference type="EMBL" id="GFY40295.1"/>
    </source>
</evidence>
<sequence>MEMEGCNFVAKIHQKCNMCYTCILSEGKLKNIPTSDVLNIYGKGKPFKKRGMYQPYPQAPGTGLRRKVKEWEAVFALVAKRLVAKETTNLKLTNFTENR</sequence>
<proteinExistence type="predicted"/>
<dbReference type="AlphaFoldDB" id="A0A8X6WS74"/>
<organism evidence="1 2">
    <name type="scientific">Trichonephila inaurata madagascariensis</name>
    <dbReference type="NCBI Taxonomy" id="2747483"/>
    <lineage>
        <taxon>Eukaryota</taxon>
        <taxon>Metazoa</taxon>
        <taxon>Ecdysozoa</taxon>
        <taxon>Arthropoda</taxon>
        <taxon>Chelicerata</taxon>
        <taxon>Arachnida</taxon>
        <taxon>Araneae</taxon>
        <taxon>Araneomorphae</taxon>
        <taxon>Entelegynae</taxon>
        <taxon>Araneoidea</taxon>
        <taxon>Nephilidae</taxon>
        <taxon>Trichonephila</taxon>
        <taxon>Trichonephila inaurata</taxon>
    </lineage>
</organism>
<accession>A0A8X6WS74</accession>
<reference evidence="1" key="1">
    <citation type="submission" date="2020-08" db="EMBL/GenBank/DDBJ databases">
        <title>Multicomponent nature underlies the extraordinary mechanical properties of spider dragline silk.</title>
        <authorList>
            <person name="Kono N."/>
            <person name="Nakamura H."/>
            <person name="Mori M."/>
            <person name="Yoshida Y."/>
            <person name="Ohtoshi R."/>
            <person name="Malay A.D."/>
            <person name="Moran D.A.P."/>
            <person name="Tomita M."/>
            <person name="Numata K."/>
            <person name="Arakawa K."/>
        </authorList>
    </citation>
    <scope>NUCLEOTIDE SEQUENCE</scope>
</reference>
<dbReference type="Proteomes" id="UP000886998">
    <property type="component" value="Unassembled WGS sequence"/>
</dbReference>
<protein>
    <submittedName>
        <fullName evidence="1">Uncharacterized protein</fullName>
    </submittedName>
</protein>
<evidence type="ECO:0000313" key="2">
    <source>
        <dbReference type="Proteomes" id="UP000886998"/>
    </source>
</evidence>
<gene>
    <name evidence="1" type="ORF">TNIN_364701</name>
</gene>
<comment type="caution">
    <text evidence="1">The sequence shown here is derived from an EMBL/GenBank/DDBJ whole genome shotgun (WGS) entry which is preliminary data.</text>
</comment>
<keyword evidence="2" id="KW-1185">Reference proteome</keyword>
<name>A0A8X6WS74_9ARAC</name>
<dbReference type="EMBL" id="BMAV01001816">
    <property type="protein sequence ID" value="GFY40295.1"/>
    <property type="molecule type" value="Genomic_DNA"/>
</dbReference>